<feature type="region of interest" description="Disordered" evidence="11">
    <location>
        <begin position="254"/>
        <end position="291"/>
    </location>
</feature>
<evidence type="ECO:0000256" key="11">
    <source>
        <dbReference type="SAM" id="MobiDB-lite"/>
    </source>
</evidence>
<dbReference type="PROSITE" id="PS00804">
    <property type="entry name" value="CALRETICULIN_2"/>
    <property type="match status" value="1"/>
</dbReference>
<dbReference type="InterPro" id="IPR009033">
    <property type="entry name" value="Calreticulin/calnexin_P_dom_sf"/>
</dbReference>
<dbReference type="GO" id="GO:0005789">
    <property type="term" value="C:endoplasmic reticulum membrane"/>
    <property type="evidence" value="ECO:0007669"/>
    <property type="project" value="UniProtKB-SubCell"/>
</dbReference>
<dbReference type="GO" id="GO:0036503">
    <property type="term" value="P:ERAD pathway"/>
    <property type="evidence" value="ECO:0007669"/>
    <property type="project" value="TreeGrafter"/>
</dbReference>
<comment type="similarity">
    <text evidence="2 10">Belongs to the calreticulin family.</text>
</comment>
<evidence type="ECO:0000256" key="4">
    <source>
        <dbReference type="ARBA" id="ARBA00022824"/>
    </source>
</evidence>
<feature type="region of interest" description="Disordered" evidence="11">
    <location>
        <begin position="497"/>
        <end position="573"/>
    </location>
</feature>
<feature type="signal peptide" evidence="10">
    <location>
        <begin position="1"/>
        <end position="22"/>
    </location>
</feature>
<dbReference type="InterPro" id="IPR013320">
    <property type="entry name" value="ConA-like_dom_sf"/>
</dbReference>
<dbReference type="PRINTS" id="PR00626">
    <property type="entry name" value="CALRETICULIN"/>
</dbReference>
<comment type="subcellular location">
    <subcellularLocation>
        <location evidence="1">Endoplasmic reticulum membrane</location>
        <topology evidence="1">Single-pass type I membrane protein</topology>
    </subcellularLocation>
</comment>
<keyword evidence="4 10" id="KW-0256">Endoplasmic reticulum</keyword>
<organism evidence="12 13">
    <name type="scientific">Brassicogethes aeneus</name>
    <name type="common">Rape pollen beetle</name>
    <name type="synonym">Meligethes aeneus</name>
    <dbReference type="NCBI Taxonomy" id="1431903"/>
    <lineage>
        <taxon>Eukaryota</taxon>
        <taxon>Metazoa</taxon>
        <taxon>Ecdysozoa</taxon>
        <taxon>Arthropoda</taxon>
        <taxon>Hexapoda</taxon>
        <taxon>Insecta</taxon>
        <taxon>Pterygota</taxon>
        <taxon>Neoptera</taxon>
        <taxon>Endopterygota</taxon>
        <taxon>Coleoptera</taxon>
        <taxon>Polyphaga</taxon>
        <taxon>Cucujiformia</taxon>
        <taxon>Nitidulidae</taxon>
        <taxon>Meligethinae</taxon>
        <taxon>Brassicogethes</taxon>
    </lineage>
</organism>
<reference evidence="12" key="1">
    <citation type="submission" date="2021-12" db="EMBL/GenBank/DDBJ databases">
        <authorList>
            <person name="King R."/>
        </authorList>
    </citation>
    <scope>NUCLEOTIDE SEQUENCE</scope>
</reference>
<feature type="transmembrane region" description="Helical" evidence="10">
    <location>
        <begin position="469"/>
        <end position="490"/>
    </location>
</feature>
<evidence type="ECO:0000256" key="10">
    <source>
        <dbReference type="RuleBase" id="RU362126"/>
    </source>
</evidence>
<dbReference type="Gene3D" id="2.10.250.10">
    <property type="entry name" value="Calreticulin/calnexin, P domain"/>
    <property type="match status" value="1"/>
</dbReference>
<dbReference type="GO" id="GO:0006457">
    <property type="term" value="P:protein folding"/>
    <property type="evidence" value="ECO:0007669"/>
    <property type="project" value="InterPro"/>
</dbReference>
<name>A0A9P0BDG2_BRAAE</name>
<evidence type="ECO:0000256" key="7">
    <source>
        <dbReference type="ARBA" id="ARBA00023186"/>
    </source>
</evidence>
<dbReference type="Proteomes" id="UP001154078">
    <property type="component" value="Chromosome 7"/>
</dbReference>
<sequence>MNLRIHWIVLFGVLLLGNTSFGQEEQDDEEATVETVADDILYDSPKPADQSKVYFHDHFDDTANFNKKWVKSSAKKEGIEEDIAKYDGEWAIEEPVKDGLLGDKGLVLKSKAKHAAISSNLHKPFVFNTKPLIVQYEVVLQEGQECGGAYLKLLSQSAEHKDLSQFTDKTPYSIMFGPDKCGNDYKLHFIFKHKNPLNGTIEEKHCQKPKERLEEIYDDKLPHLYTLILNPDNTFEIRIDNKIFNSGSLLEDFAPPVNPPAEIEDPADKKPEDWDEREKIPDPEAVKPEDWDEDAPAQIVDESATMPDGWLENELTHVPDPEAKKPEDWDSDMDGEWEPPLIENPVCAGAPGCGTWEPPLINNPAFKGKWRAPYIDNPNYKGKWRPRTIPNPDYFEDKHPFKLPTVGAIGFELWSMSKDILFDNIIITDEYYVAEQWAADTFSKKRQKIAKDSESVFQKLANFTNDYPAMWGVYILVLGIPVVFVLYLCFKPSSSSSSQEEREEQKQAAEKKKTDEATEDKAEAEEVEAEEEEEDEDAEKNSEADSEEDNEAVEENVPAEKGEGARKRKVRKD</sequence>
<evidence type="ECO:0000313" key="12">
    <source>
        <dbReference type="EMBL" id="CAH0561015.1"/>
    </source>
</evidence>
<dbReference type="PANTHER" id="PTHR11073">
    <property type="entry name" value="CALRETICULIN AND CALNEXIN"/>
    <property type="match status" value="1"/>
</dbReference>
<keyword evidence="13" id="KW-1185">Reference proteome</keyword>
<feature type="compositionally biased region" description="Basic and acidic residues" evidence="11">
    <location>
        <begin position="266"/>
        <end position="289"/>
    </location>
</feature>
<gene>
    <name evidence="12" type="ORF">MELIAE_LOCUS10656</name>
</gene>
<comment type="function">
    <text evidence="8">Calcium-binding protein that interacts with newly synthesized monoglucosylated glycoproteins in the endoplasmic reticulum. It may act in assisting protein assembly and/or in the retention within the ER of unassembled protein subunits. It seems to play a major role in the quality control apparatus of the ER by the retention of incorrectly folded proteins. Required for embryogenesis and larval development under heat and ER stress conditions. May be important for germ cell development. Involved in neuronal necrotic cell death.</text>
</comment>
<dbReference type="SUPFAM" id="SSF49899">
    <property type="entry name" value="Concanavalin A-like lectins/glucanases"/>
    <property type="match status" value="1"/>
</dbReference>
<evidence type="ECO:0000256" key="3">
    <source>
        <dbReference type="ARBA" id="ARBA00022692"/>
    </source>
</evidence>
<proteinExistence type="inferred from homology"/>
<evidence type="ECO:0000256" key="6">
    <source>
        <dbReference type="ARBA" id="ARBA00023136"/>
    </source>
</evidence>
<evidence type="ECO:0000256" key="2">
    <source>
        <dbReference type="ARBA" id="ARBA00010983"/>
    </source>
</evidence>
<evidence type="ECO:0000313" key="13">
    <source>
        <dbReference type="Proteomes" id="UP001154078"/>
    </source>
</evidence>
<dbReference type="PANTHER" id="PTHR11073:SF1">
    <property type="entry name" value="CALNEXIN 14D-RELATED"/>
    <property type="match status" value="1"/>
</dbReference>
<dbReference type="GO" id="GO:0051082">
    <property type="term" value="F:unfolded protein binding"/>
    <property type="evidence" value="ECO:0007669"/>
    <property type="project" value="InterPro"/>
</dbReference>
<dbReference type="InterPro" id="IPR018124">
    <property type="entry name" value="Calret/calnex_CS"/>
</dbReference>
<feature type="compositionally biased region" description="Basic and acidic residues" evidence="11">
    <location>
        <begin position="499"/>
        <end position="521"/>
    </location>
</feature>
<evidence type="ECO:0008006" key="14">
    <source>
        <dbReference type="Google" id="ProtNLM"/>
    </source>
</evidence>
<keyword evidence="10" id="KW-0732">Signal</keyword>
<dbReference type="Pfam" id="PF00262">
    <property type="entry name" value="Calreticulin"/>
    <property type="match status" value="1"/>
</dbReference>
<feature type="chain" id="PRO_5040532611" description="Calnexin" evidence="10">
    <location>
        <begin position="23"/>
        <end position="573"/>
    </location>
</feature>
<dbReference type="InterPro" id="IPR001580">
    <property type="entry name" value="Calret/calnex"/>
</dbReference>
<keyword evidence="5 10" id="KW-1133">Transmembrane helix</keyword>
<dbReference type="FunFam" id="2.10.250.10:FF:000001">
    <property type="entry name" value="Calnexin homolog"/>
    <property type="match status" value="1"/>
</dbReference>
<dbReference type="AlphaFoldDB" id="A0A9P0BDG2"/>
<protein>
    <recommendedName>
        <fullName evidence="14">Calnexin</fullName>
    </recommendedName>
</protein>
<keyword evidence="6 10" id="KW-0472">Membrane</keyword>
<dbReference type="PROSITE" id="PS00805">
    <property type="entry name" value="CALRETICULIN_REPEAT"/>
    <property type="match status" value="1"/>
</dbReference>
<dbReference type="OrthoDB" id="1938156at2759"/>
<feature type="compositionally biased region" description="Acidic residues" evidence="11">
    <location>
        <begin position="522"/>
        <end position="554"/>
    </location>
</feature>
<dbReference type="SUPFAM" id="SSF63887">
    <property type="entry name" value="P-domain of calnexin/calreticulin"/>
    <property type="match status" value="1"/>
</dbReference>
<dbReference type="GO" id="GO:0005509">
    <property type="term" value="F:calcium ion binding"/>
    <property type="evidence" value="ECO:0007669"/>
    <property type="project" value="InterPro"/>
</dbReference>
<accession>A0A9P0BDG2</accession>
<keyword evidence="7 10" id="KW-0143">Chaperone</keyword>
<feature type="disulfide bond" evidence="9">
    <location>
        <begin position="146"/>
        <end position="181"/>
    </location>
</feature>
<dbReference type="Gene3D" id="2.60.120.200">
    <property type="match status" value="1"/>
</dbReference>
<keyword evidence="3 10" id="KW-0812">Transmembrane</keyword>
<evidence type="ECO:0000256" key="9">
    <source>
        <dbReference type="PIRSR" id="PIRSR601580-3"/>
    </source>
</evidence>
<dbReference type="FunFam" id="2.60.120.200:FF:000011">
    <property type="entry name" value="Probable calnexin"/>
    <property type="match status" value="1"/>
</dbReference>
<keyword evidence="9" id="KW-1015">Disulfide bond</keyword>
<dbReference type="EMBL" id="OV121138">
    <property type="protein sequence ID" value="CAH0561015.1"/>
    <property type="molecule type" value="Genomic_DNA"/>
</dbReference>
<evidence type="ECO:0000256" key="1">
    <source>
        <dbReference type="ARBA" id="ARBA00004115"/>
    </source>
</evidence>
<evidence type="ECO:0000256" key="8">
    <source>
        <dbReference type="ARBA" id="ARBA00053392"/>
    </source>
</evidence>
<evidence type="ECO:0000256" key="5">
    <source>
        <dbReference type="ARBA" id="ARBA00022989"/>
    </source>
</evidence>